<dbReference type="Gene3D" id="1.10.260.40">
    <property type="entry name" value="lambda repressor-like DNA-binding domains"/>
    <property type="match status" value="1"/>
</dbReference>
<evidence type="ECO:0000259" key="1">
    <source>
        <dbReference type="PROSITE" id="PS50943"/>
    </source>
</evidence>
<evidence type="ECO:0000313" key="2">
    <source>
        <dbReference type="EMBL" id="UYO61832.1"/>
    </source>
</evidence>
<reference evidence="2" key="1">
    <citation type="submission" date="2021-11" db="EMBL/GenBank/DDBJ databases">
        <title>Isoprene-degrading acetogen.</title>
        <authorList>
            <person name="Yang Y."/>
            <person name="Jin H."/>
            <person name="Yan J."/>
        </authorList>
    </citation>
    <scope>NUCLEOTIDE SEQUENCE</scope>
    <source>
        <strain evidence="2">Berkeley</strain>
    </source>
</reference>
<evidence type="ECO:0000313" key="3">
    <source>
        <dbReference type="Proteomes" id="UP001163550"/>
    </source>
</evidence>
<dbReference type="EMBL" id="CP087994">
    <property type="protein sequence ID" value="UYO61832.1"/>
    <property type="molecule type" value="Genomic_DNA"/>
</dbReference>
<protein>
    <submittedName>
        <fullName evidence="2">Helix-turn-helix transcriptional regulator</fullName>
    </submittedName>
</protein>
<dbReference type="SUPFAM" id="SSF47413">
    <property type="entry name" value="lambda repressor-like DNA-binding domains"/>
    <property type="match status" value="1"/>
</dbReference>
<dbReference type="InterPro" id="IPR001387">
    <property type="entry name" value="Cro/C1-type_HTH"/>
</dbReference>
<dbReference type="CDD" id="cd00093">
    <property type="entry name" value="HTH_XRE"/>
    <property type="match status" value="1"/>
</dbReference>
<proteinExistence type="predicted"/>
<dbReference type="RefSeq" id="WP_263992627.1">
    <property type="nucleotide sequence ID" value="NZ_CP087994.1"/>
</dbReference>
<sequence length="167" mass="18758">MTLQEKLVEEIEKRQVTRAEFAKIVGVDPTVISSVIKHNRSIGNGTVKRLVDAIGKEFEQFYVYKICEICGEKFLPRSNKIRTCSDECARLLKNEITVQWTRTSNGHSIARETDAQRFGRKVKVAKPKVGIAEYNSVARDEFGSYGKRAAAERLAQSGTMRESMGLG</sequence>
<dbReference type="InterPro" id="IPR010982">
    <property type="entry name" value="Lambda_DNA-bd_dom_sf"/>
</dbReference>
<keyword evidence="3" id="KW-1185">Reference proteome</keyword>
<organism evidence="2 3">
    <name type="scientific">Acetobacterium wieringae</name>
    <dbReference type="NCBI Taxonomy" id="52694"/>
    <lineage>
        <taxon>Bacteria</taxon>
        <taxon>Bacillati</taxon>
        <taxon>Bacillota</taxon>
        <taxon>Clostridia</taxon>
        <taxon>Eubacteriales</taxon>
        <taxon>Eubacteriaceae</taxon>
        <taxon>Acetobacterium</taxon>
    </lineage>
</organism>
<name>A0ABY6HBV0_9FIRM</name>
<dbReference type="PROSITE" id="PS50943">
    <property type="entry name" value="HTH_CROC1"/>
    <property type="match status" value="1"/>
</dbReference>
<dbReference type="SMART" id="SM00530">
    <property type="entry name" value="HTH_XRE"/>
    <property type="match status" value="1"/>
</dbReference>
<feature type="domain" description="HTH cro/C1-type" evidence="1">
    <location>
        <begin position="7"/>
        <end position="61"/>
    </location>
</feature>
<gene>
    <name evidence="2" type="ORF">LNN31_13715</name>
</gene>
<accession>A0ABY6HBV0</accession>
<dbReference type="Proteomes" id="UP001163550">
    <property type="component" value="Chromosome"/>
</dbReference>